<dbReference type="RefSeq" id="WP_377926791.1">
    <property type="nucleotide sequence ID" value="NZ_JBHUEM010000003.1"/>
</dbReference>
<evidence type="ECO:0000259" key="2">
    <source>
        <dbReference type="Pfam" id="PF14504"/>
    </source>
</evidence>
<gene>
    <name evidence="3" type="ORF">ACFSCX_03830</name>
</gene>
<evidence type="ECO:0000313" key="4">
    <source>
        <dbReference type="Proteomes" id="UP001597214"/>
    </source>
</evidence>
<dbReference type="CDD" id="cd05379">
    <property type="entry name" value="CAP_bacterial"/>
    <property type="match status" value="1"/>
</dbReference>
<protein>
    <submittedName>
        <fullName evidence="3">CAP domain-containing protein</fullName>
    </submittedName>
</protein>
<feature type="domain" description="SCP" evidence="1">
    <location>
        <begin position="242"/>
        <end position="352"/>
    </location>
</feature>
<keyword evidence="4" id="KW-1185">Reference proteome</keyword>
<sequence>MKKIKLILLVLLGVSFFSLYTHGKSFINDQERNQEHLIEIVSKEEPIESVETSTIALESIKTDTYKKGLHNLIGASGDDIIKEWGKPDRIDPSSYDYVWWIYKTHEAYIQVGVLENKVVSLYTIGEGINLEPFYIGQSYDEIAKVFPISNSHSLQVEDNSYRFELTEEEIRVRPLFQFGNVWAQLYFDQFTNQLSSIRYLDSKTLIKQRPYELIYRGELLSARDINLEEWKAIEKGSSQQILDITNAIRKRHQLNPVEWHEETASVAFLHSKDMKENDYFAHDSPTKGGLADRLNGGNIKYHLAGENIAAKYVDGIAAVEGWLNSKGHRETLLNEEFTHLGVGVFEKYYTQNFISTWE</sequence>
<dbReference type="InterPro" id="IPR029410">
    <property type="entry name" value="CAP_assoc"/>
</dbReference>
<dbReference type="Pfam" id="PF00188">
    <property type="entry name" value="CAP"/>
    <property type="match status" value="1"/>
</dbReference>
<dbReference type="PANTHER" id="PTHR31157">
    <property type="entry name" value="SCP DOMAIN-CONTAINING PROTEIN"/>
    <property type="match status" value="1"/>
</dbReference>
<evidence type="ECO:0000313" key="3">
    <source>
        <dbReference type="EMBL" id="MFD1735687.1"/>
    </source>
</evidence>
<dbReference type="Gene3D" id="3.40.33.10">
    <property type="entry name" value="CAP"/>
    <property type="match status" value="1"/>
</dbReference>
<comment type="caution">
    <text evidence="3">The sequence shown here is derived from an EMBL/GenBank/DDBJ whole genome shotgun (WGS) entry which is preliminary data.</text>
</comment>
<accession>A0ABW4LMG2</accession>
<dbReference type="Proteomes" id="UP001597214">
    <property type="component" value="Unassembled WGS sequence"/>
</dbReference>
<dbReference type="InterPro" id="IPR014044">
    <property type="entry name" value="CAP_dom"/>
</dbReference>
<dbReference type="InterPro" id="IPR035940">
    <property type="entry name" value="CAP_sf"/>
</dbReference>
<proteinExistence type="predicted"/>
<name>A0ABW4LMG2_9BACI</name>
<evidence type="ECO:0000259" key="1">
    <source>
        <dbReference type="Pfam" id="PF00188"/>
    </source>
</evidence>
<feature type="domain" description="CAP-associated" evidence="2">
    <location>
        <begin position="73"/>
        <end position="211"/>
    </location>
</feature>
<dbReference type="EMBL" id="JBHUEM010000003">
    <property type="protein sequence ID" value="MFD1735687.1"/>
    <property type="molecule type" value="Genomic_DNA"/>
</dbReference>
<reference evidence="4" key="1">
    <citation type="journal article" date="2019" name="Int. J. Syst. Evol. Microbiol.">
        <title>The Global Catalogue of Microorganisms (GCM) 10K type strain sequencing project: providing services to taxonomists for standard genome sequencing and annotation.</title>
        <authorList>
            <consortium name="The Broad Institute Genomics Platform"/>
            <consortium name="The Broad Institute Genome Sequencing Center for Infectious Disease"/>
            <person name="Wu L."/>
            <person name="Ma J."/>
        </authorList>
    </citation>
    <scope>NUCLEOTIDE SEQUENCE [LARGE SCALE GENOMIC DNA]</scope>
    <source>
        <strain evidence="4">CCUG 49339</strain>
    </source>
</reference>
<dbReference type="SUPFAM" id="SSF55797">
    <property type="entry name" value="PR-1-like"/>
    <property type="match status" value="1"/>
</dbReference>
<dbReference type="Pfam" id="PF14504">
    <property type="entry name" value="CAP_assoc_N"/>
    <property type="match status" value="1"/>
</dbReference>
<organism evidence="3 4">
    <name type="scientific">Bacillus salitolerans</name>
    <dbReference type="NCBI Taxonomy" id="1437434"/>
    <lineage>
        <taxon>Bacteria</taxon>
        <taxon>Bacillati</taxon>
        <taxon>Bacillota</taxon>
        <taxon>Bacilli</taxon>
        <taxon>Bacillales</taxon>
        <taxon>Bacillaceae</taxon>
        <taxon>Bacillus</taxon>
    </lineage>
</organism>
<dbReference type="PANTHER" id="PTHR31157:SF26">
    <property type="entry name" value="SCP-LIKE EXTRACELLULAR PROTEIN"/>
    <property type="match status" value="1"/>
</dbReference>